<dbReference type="InterPro" id="IPR002083">
    <property type="entry name" value="MATH/TRAF_dom"/>
</dbReference>
<organism evidence="3 4">
    <name type="scientific">Gymnopilus junonius</name>
    <name type="common">Spectacular rustgill mushroom</name>
    <name type="synonym">Gymnopilus spectabilis subsp. junonius</name>
    <dbReference type="NCBI Taxonomy" id="109634"/>
    <lineage>
        <taxon>Eukaryota</taxon>
        <taxon>Fungi</taxon>
        <taxon>Dikarya</taxon>
        <taxon>Basidiomycota</taxon>
        <taxon>Agaricomycotina</taxon>
        <taxon>Agaricomycetes</taxon>
        <taxon>Agaricomycetidae</taxon>
        <taxon>Agaricales</taxon>
        <taxon>Agaricineae</taxon>
        <taxon>Hymenogastraceae</taxon>
        <taxon>Gymnopilus</taxon>
    </lineage>
</organism>
<evidence type="ECO:0000259" key="2">
    <source>
        <dbReference type="PROSITE" id="PS50144"/>
    </source>
</evidence>
<feature type="region of interest" description="Disordered" evidence="1">
    <location>
        <begin position="267"/>
        <end position="334"/>
    </location>
</feature>
<reference evidence="3" key="1">
    <citation type="submission" date="2020-11" db="EMBL/GenBank/DDBJ databases">
        <authorList>
            <consortium name="DOE Joint Genome Institute"/>
            <person name="Ahrendt S."/>
            <person name="Riley R."/>
            <person name="Andreopoulos W."/>
            <person name="LaButti K."/>
            <person name="Pangilinan J."/>
            <person name="Ruiz-duenas F.J."/>
            <person name="Barrasa J.M."/>
            <person name="Sanchez-Garcia M."/>
            <person name="Camarero S."/>
            <person name="Miyauchi S."/>
            <person name="Serrano A."/>
            <person name="Linde D."/>
            <person name="Babiker R."/>
            <person name="Drula E."/>
            <person name="Ayuso-Fernandez I."/>
            <person name="Pacheco R."/>
            <person name="Padilla G."/>
            <person name="Ferreira P."/>
            <person name="Barriuso J."/>
            <person name="Kellner H."/>
            <person name="Castanera R."/>
            <person name="Alfaro M."/>
            <person name="Ramirez L."/>
            <person name="Pisabarro A.G."/>
            <person name="Kuo A."/>
            <person name="Tritt A."/>
            <person name="Lipzen A."/>
            <person name="He G."/>
            <person name="Yan M."/>
            <person name="Ng V."/>
            <person name="Cullen D."/>
            <person name="Martin F."/>
            <person name="Rosso M.-N."/>
            <person name="Henrissat B."/>
            <person name="Hibbett D."/>
            <person name="Martinez A.T."/>
            <person name="Grigoriev I.V."/>
        </authorList>
    </citation>
    <scope>NUCLEOTIDE SEQUENCE</scope>
    <source>
        <strain evidence="3">AH 44721</strain>
    </source>
</reference>
<proteinExistence type="predicted"/>
<gene>
    <name evidence="3" type="ORF">CPB84DRAFT_1674055</name>
</gene>
<dbReference type="Gene3D" id="3.30.710.10">
    <property type="entry name" value="Potassium Channel Kv1.1, Chain A"/>
    <property type="match status" value="2"/>
</dbReference>
<dbReference type="AlphaFoldDB" id="A0A9P5TT56"/>
<evidence type="ECO:0000313" key="3">
    <source>
        <dbReference type="EMBL" id="KAF8908957.1"/>
    </source>
</evidence>
<dbReference type="Gene3D" id="2.60.210.10">
    <property type="entry name" value="Apoptosis, Tumor Necrosis Factor Receptor Associated Protein 2, Chain A"/>
    <property type="match status" value="1"/>
</dbReference>
<dbReference type="OrthoDB" id="6359816at2759"/>
<comment type="caution">
    <text evidence="3">The sequence shown here is derived from an EMBL/GenBank/DDBJ whole genome shotgun (WGS) entry which is preliminary data.</text>
</comment>
<feature type="compositionally biased region" description="Polar residues" evidence="1">
    <location>
        <begin position="277"/>
        <end position="289"/>
    </location>
</feature>
<evidence type="ECO:0000256" key="1">
    <source>
        <dbReference type="SAM" id="MobiDB-lite"/>
    </source>
</evidence>
<evidence type="ECO:0000313" key="4">
    <source>
        <dbReference type="Proteomes" id="UP000724874"/>
    </source>
</evidence>
<feature type="region of interest" description="Disordered" evidence="1">
    <location>
        <begin position="378"/>
        <end position="411"/>
    </location>
</feature>
<dbReference type="PROSITE" id="PS50144">
    <property type="entry name" value="MATH"/>
    <property type="match status" value="1"/>
</dbReference>
<accession>A0A9P5TT56</accession>
<dbReference type="SUPFAM" id="SSF54695">
    <property type="entry name" value="POZ domain"/>
    <property type="match status" value="1"/>
</dbReference>
<dbReference type="Proteomes" id="UP000724874">
    <property type="component" value="Unassembled WGS sequence"/>
</dbReference>
<dbReference type="CDD" id="cd00121">
    <property type="entry name" value="MATH"/>
    <property type="match status" value="1"/>
</dbReference>
<dbReference type="PANTHER" id="PTHR24413">
    <property type="entry name" value="SPECKLE-TYPE POZ PROTEIN"/>
    <property type="match status" value="1"/>
</dbReference>
<name>A0A9P5TT56_GYMJU</name>
<sequence length="548" mass="61688">MDIESQYSESSSITFEWTFRGLKTLFDSTKGDKKSKVNKSARFGNDMWQILFYANAGQTKDGTESGGFVSLYLSCEVKISNVLLIWGFRWVRNGVFKFSFELRNVEKAILCNVKEAHNHTFTYKTANWGWAQFARRDNVYYQSLSVKAQDAFVIICTITSSPSSLPLQNLPPRQQVPKSLLDTVGELLDDPTYSDVQFIIPRRGQILGNGRRIWASKRLLQRAEYFQTMFSSHFAEGSMASTDPARTPQGLDQESPQLLTLDEFEDSDNEEGLEGASQKSSPRISTTEGSLILLPDSNVEDFERFDPEGLETSEPMSQALLPTPTPDPRQEDGSLNTSKMVIAVRDAAYTTYRAMLYYIYTDNIVFAPLSSSFLTTPHDTTATPADSIPSTPSEGGQLPGAARRHAHREQSSTRAEWIKDWLRANPGRPAPCSAKSIYRIADRLDLPELKERAAQHIMKSLTVDNIGYEVFSPFAAAFDAVRKVEVDFFLSHWHEIRSSETMKNVWLQIRNGRHPGFEEVWPLIAQRLEFKPSTPGVSPSAKNPEQAS</sequence>
<dbReference type="InterPro" id="IPR011333">
    <property type="entry name" value="SKP1/BTB/POZ_sf"/>
</dbReference>
<dbReference type="EMBL" id="JADNYJ010000010">
    <property type="protein sequence ID" value="KAF8908957.1"/>
    <property type="molecule type" value="Genomic_DNA"/>
</dbReference>
<dbReference type="InterPro" id="IPR008974">
    <property type="entry name" value="TRAF-like"/>
</dbReference>
<protein>
    <recommendedName>
        <fullName evidence="2">MATH domain-containing protein</fullName>
    </recommendedName>
</protein>
<feature type="domain" description="MATH" evidence="2">
    <location>
        <begin position="12"/>
        <end position="158"/>
    </location>
</feature>
<dbReference type="SUPFAM" id="SSF49599">
    <property type="entry name" value="TRAF domain-like"/>
    <property type="match status" value="1"/>
</dbReference>
<keyword evidence="4" id="KW-1185">Reference proteome</keyword>